<evidence type="ECO:0000313" key="3">
    <source>
        <dbReference type="Proteomes" id="UP001357485"/>
    </source>
</evidence>
<feature type="region of interest" description="Disordered" evidence="1">
    <location>
        <begin position="36"/>
        <end position="129"/>
    </location>
</feature>
<keyword evidence="3" id="KW-1185">Reference proteome</keyword>
<gene>
    <name evidence="2" type="ORF">LTR16_005485</name>
</gene>
<comment type="caution">
    <text evidence="2">The sequence shown here is derived from an EMBL/GenBank/DDBJ whole genome shotgun (WGS) entry which is preliminary data.</text>
</comment>
<reference evidence="2 3" key="1">
    <citation type="submission" date="2023-08" db="EMBL/GenBank/DDBJ databases">
        <title>Black Yeasts Isolated from many extreme environments.</title>
        <authorList>
            <person name="Coleine C."/>
            <person name="Stajich J.E."/>
            <person name="Selbmann L."/>
        </authorList>
    </citation>
    <scope>NUCLEOTIDE SEQUENCE [LARGE SCALE GENOMIC DNA]</scope>
    <source>
        <strain evidence="2 3">CCFEE 536</strain>
    </source>
</reference>
<feature type="compositionally biased region" description="Basic and acidic residues" evidence="1">
    <location>
        <begin position="65"/>
        <end position="74"/>
    </location>
</feature>
<accession>A0ABR0KR38</accession>
<name>A0ABR0KR38_9PEZI</name>
<evidence type="ECO:0000313" key="2">
    <source>
        <dbReference type="EMBL" id="KAK5111175.1"/>
    </source>
</evidence>
<evidence type="ECO:0000256" key="1">
    <source>
        <dbReference type="SAM" id="MobiDB-lite"/>
    </source>
</evidence>
<sequence>EFEFGMLDQADFAGIDAYIKRHNLNDASMAAQRRAKKLNINPVEQKNGAVEGGGEDGEDGEGETELQKAEREMQDREDEEEEDYDPGSEGESEGEGGSSEEEEDGGGGGGGADGEEMDADEAEMLEDKA</sequence>
<feature type="compositionally biased region" description="Acidic residues" evidence="1">
    <location>
        <begin position="75"/>
        <end position="105"/>
    </location>
</feature>
<feature type="non-terminal residue" evidence="2">
    <location>
        <position position="1"/>
    </location>
</feature>
<feature type="compositionally biased region" description="Acidic residues" evidence="1">
    <location>
        <begin position="53"/>
        <end position="64"/>
    </location>
</feature>
<protein>
    <recommendedName>
        <fullName evidence="4">Histone chaperone domain-containing protein</fullName>
    </recommendedName>
</protein>
<dbReference type="Proteomes" id="UP001357485">
    <property type="component" value="Unassembled WGS sequence"/>
</dbReference>
<organism evidence="2 3">
    <name type="scientific">Cryomyces antarcticus</name>
    <dbReference type="NCBI Taxonomy" id="329879"/>
    <lineage>
        <taxon>Eukaryota</taxon>
        <taxon>Fungi</taxon>
        <taxon>Dikarya</taxon>
        <taxon>Ascomycota</taxon>
        <taxon>Pezizomycotina</taxon>
        <taxon>Dothideomycetes</taxon>
        <taxon>Dothideomycetes incertae sedis</taxon>
        <taxon>Cryomyces</taxon>
    </lineage>
</organism>
<dbReference type="EMBL" id="JAVRRA010025506">
    <property type="protein sequence ID" value="KAK5111175.1"/>
    <property type="molecule type" value="Genomic_DNA"/>
</dbReference>
<proteinExistence type="predicted"/>
<evidence type="ECO:0008006" key="4">
    <source>
        <dbReference type="Google" id="ProtNLM"/>
    </source>
</evidence>
<feature type="compositionally biased region" description="Acidic residues" evidence="1">
    <location>
        <begin position="113"/>
        <end position="129"/>
    </location>
</feature>